<dbReference type="RefSeq" id="WP_301192113.1">
    <property type="nucleotide sequence ID" value="NZ_JAPDPJ010000057.1"/>
</dbReference>
<reference evidence="3" key="1">
    <citation type="submission" date="2022-10" db="EMBL/GenBank/DDBJ databases">
        <authorList>
            <person name="Yu W.X."/>
        </authorList>
    </citation>
    <scope>NUCLEOTIDE SEQUENCE</scope>
    <source>
        <strain evidence="3">AAT</strain>
    </source>
</reference>
<keyword evidence="4" id="KW-1185">Reference proteome</keyword>
<dbReference type="Pfam" id="PF20125">
    <property type="entry name" value="DUF6515"/>
    <property type="match status" value="1"/>
</dbReference>
<protein>
    <submittedName>
        <fullName evidence="3">Uncharacterized protein</fullName>
    </submittedName>
</protein>
<dbReference type="AlphaFoldDB" id="A0AAE3M836"/>
<sequence length="212" mass="25086">MKKGILIFLAATFVVSVSAQNRTRYTENRNENHKEEVAKRSQRGQRTSTYNKQNSSRRINDLDRLDRFSDRDRLAYNQKKKSDNYTKGYNSNKYDSKHSDKHYVNYNKKHSHGVVACHDYNRRVTHLPGNHVRIKFNGITLFFTDGVFYKNHRGYYEQVTPPVGAVVHHLPIYAERVSIEGRIYYEFRNTLFKKIETNHGYAYEVVGQLNWN</sequence>
<feature type="compositionally biased region" description="Polar residues" evidence="1">
    <location>
        <begin position="44"/>
        <end position="57"/>
    </location>
</feature>
<evidence type="ECO:0000313" key="4">
    <source>
        <dbReference type="Proteomes" id="UP001209229"/>
    </source>
</evidence>
<gene>
    <name evidence="3" type="ORF">OM075_18955</name>
</gene>
<keyword evidence="2" id="KW-0732">Signal</keyword>
<feature type="chain" id="PRO_5042138928" evidence="2">
    <location>
        <begin position="20"/>
        <end position="212"/>
    </location>
</feature>
<proteinExistence type="predicted"/>
<evidence type="ECO:0000256" key="1">
    <source>
        <dbReference type="SAM" id="MobiDB-lite"/>
    </source>
</evidence>
<organism evidence="3 4">
    <name type="scientific">Plebeiibacterium sediminum</name>
    <dbReference type="NCBI Taxonomy" id="2992112"/>
    <lineage>
        <taxon>Bacteria</taxon>
        <taxon>Pseudomonadati</taxon>
        <taxon>Bacteroidota</taxon>
        <taxon>Bacteroidia</taxon>
        <taxon>Marinilabiliales</taxon>
        <taxon>Marinilabiliaceae</taxon>
        <taxon>Plebeiibacterium</taxon>
    </lineage>
</organism>
<feature type="compositionally biased region" description="Basic and acidic residues" evidence="1">
    <location>
        <begin position="25"/>
        <end position="39"/>
    </location>
</feature>
<comment type="caution">
    <text evidence="3">The sequence shown here is derived from an EMBL/GenBank/DDBJ whole genome shotgun (WGS) entry which is preliminary data.</text>
</comment>
<feature type="region of interest" description="Disordered" evidence="1">
    <location>
        <begin position="25"/>
        <end position="57"/>
    </location>
</feature>
<feature type="region of interest" description="Disordered" evidence="1">
    <location>
        <begin position="76"/>
        <end position="99"/>
    </location>
</feature>
<feature type="signal peptide" evidence="2">
    <location>
        <begin position="1"/>
        <end position="19"/>
    </location>
</feature>
<dbReference type="InterPro" id="IPR045398">
    <property type="entry name" value="DUF6515"/>
</dbReference>
<dbReference type="Proteomes" id="UP001209229">
    <property type="component" value="Unassembled WGS sequence"/>
</dbReference>
<accession>A0AAE3M836</accession>
<evidence type="ECO:0000256" key="2">
    <source>
        <dbReference type="SAM" id="SignalP"/>
    </source>
</evidence>
<dbReference type="EMBL" id="JAPDPJ010000057">
    <property type="protein sequence ID" value="MCW3788555.1"/>
    <property type="molecule type" value="Genomic_DNA"/>
</dbReference>
<name>A0AAE3M836_9BACT</name>
<evidence type="ECO:0000313" key="3">
    <source>
        <dbReference type="EMBL" id="MCW3788555.1"/>
    </source>
</evidence>